<evidence type="ECO:0000313" key="2">
    <source>
        <dbReference type="WBParaSite" id="PSAMB.scaffold1073size36369.g10779.t1"/>
    </source>
</evidence>
<sequence length="104" mass="11271">MHVMKKANGMCFLRFAELRNRESAQQVAAPPRARRPIGSVASREDEDVVARGGIRGGVHVFERATCLFAGSRGGMLRCVLVANSDEICSPPAARAISLQFRCAI</sequence>
<proteinExistence type="predicted"/>
<dbReference type="AlphaFoldDB" id="A0A914UKT4"/>
<name>A0A914UKT4_9BILA</name>
<protein>
    <submittedName>
        <fullName evidence="2">Uncharacterized protein</fullName>
    </submittedName>
</protein>
<organism evidence="1 2">
    <name type="scientific">Plectus sambesii</name>
    <dbReference type="NCBI Taxonomy" id="2011161"/>
    <lineage>
        <taxon>Eukaryota</taxon>
        <taxon>Metazoa</taxon>
        <taxon>Ecdysozoa</taxon>
        <taxon>Nematoda</taxon>
        <taxon>Chromadorea</taxon>
        <taxon>Plectida</taxon>
        <taxon>Plectina</taxon>
        <taxon>Plectoidea</taxon>
        <taxon>Plectidae</taxon>
        <taxon>Plectus</taxon>
    </lineage>
</organism>
<keyword evidence="1" id="KW-1185">Reference proteome</keyword>
<dbReference type="WBParaSite" id="PSAMB.scaffold1073size36369.g10779.t1">
    <property type="protein sequence ID" value="PSAMB.scaffold1073size36369.g10779.t1"/>
    <property type="gene ID" value="PSAMB.scaffold1073size36369.g10779"/>
</dbReference>
<dbReference type="Proteomes" id="UP000887566">
    <property type="component" value="Unplaced"/>
</dbReference>
<accession>A0A914UKT4</accession>
<reference evidence="2" key="1">
    <citation type="submission" date="2022-11" db="UniProtKB">
        <authorList>
            <consortium name="WormBaseParasite"/>
        </authorList>
    </citation>
    <scope>IDENTIFICATION</scope>
</reference>
<evidence type="ECO:0000313" key="1">
    <source>
        <dbReference type="Proteomes" id="UP000887566"/>
    </source>
</evidence>